<keyword evidence="9" id="KW-1185">Reference proteome</keyword>
<keyword evidence="6" id="KW-1142">T=3 icosahedral capsid protein</keyword>
<dbReference type="GeneID" id="22921857"/>
<comment type="subcellular location">
    <subcellularLocation>
        <location evidence="1">Virion</location>
    </subcellularLocation>
</comment>
<dbReference type="Proteomes" id="UP000202426">
    <property type="component" value="Segment"/>
</dbReference>
<dbReference type="OrthoDB" id="17533at10239"/>
<evidence type="ECO:0000259" key="7">
    <source>
        <dbReference type="Pfam" id="PF00729"/>
    </source>
</evidence>
<dbReference type="Gene3D" id="2.60.120.20">
    <property type="match status" value="1"/>
</dbReference>
<feature type="domain" description="Icosahedral viral capsid protein S" evidence="7">
    <location>
        <begin position="70"/>
        <end position="233"/>
    </location>
</feature>
<accession>Q911J7</accession>
<dbReference type="GO" id="GO:0005198">
    <property type="term" value="F:structural molecule activity"/>
    <property type="evidence" value="ECO:0007669"/>
    <property type="project" value="InterPro"/>
</dbReference>
<evidence type="ECO:0000256" key="2">
    <source>
        <dbReference type="ARBA" id="ARBA00007446"/>
    </source>
</evidence>
<protein>
    <recommendedName>
        <fullName evidence="3">Capsid protein</fullName>
    </recommendedName>
</protein>
<evidence type="ECO:0000313" key="8">
    <source>
        <dbReference type="EMBL" id="AAK74061.1"/>
    </source>
</evidence>
<sequence length="338" mass="36695">MANKSPVVVAAAGRGELWAVKLSSLGWRSLSKAQKASARAAGIGAVPQSAIIPRTTRLIAGNPTNSRRTRDAPGNAQKSMTVFKSEFLGELHADNTIRSYKLDPRNVRTFPHISDLARGFNKYKFTDVKVRYSSKVQDSECGLTIAFSADSSDPAPRGKFDLYALGSKVEGAAHKNLLYTVPVDKGQRFLRDGEGDNAKEVDAGVIYVLMDGAHDTRAGELFLEVTVVLSQPTYNQRSTQYISGTEHRGGPNYVNITKSANTMTLTFQAAGTFLLCSYSSPLEKVGRLSLADADQSQVDSANNSSNIIEAVVTTPGGSIVYYFKSREQMSFRAYVGRM</sequence>
<evidence type="ECO:0000256" key="1">
    <source>
        <dbReference type="ARBA" id="ARBA00004328"/>
    </source>
</evidence>
<dbReference type="RefSeq" id="YP_009116638.1">
    <property type="nucleotide sequence ID" value="NC_026239.1"/>
</dbReference>
<comment type="similarity">
    <text evidence="2">Belongs to the icosahedral plant coat protein family.</text>
</comment>
<evidence type="ECO:0000313" key="9">
    <source>
        <dbReference type="Proteomes" id="UP000202426"/>
    </source>
</evidence>
<reference evidence="8" key="2">
    <citation type="submission" date="2014-05" db="EMBL/GenBank/DDBJ databases">
        <authorList>
            <person name="Jordan R."/>
        </authorList>
    </citation>
    <scope>NUCLEOTIDE SEQUENCE [LARGE SCALE GENOMIC DNA]</scope>
    <source>
        <strain evidence="8">ELV</strain>
    </source>
</reference>
<dbReference type="KEGG" id="vg:22921857"/>
<dbReference type="InterPro" id="IPR029053">
    <property type="entry name" value="Viral_coat"/>
</dbReference>
<proteinExistence type="inferred from homology"/>
<dbReference type="EMBL" id="AY038066">
    <property type="protein sequence ID" value="AAK74061.1"/>
    <property type="molecule type" value="Genomic_RNA"/>
</dbReference>
<dbReference type="GO" id="GO:0039617">
    <property type="term" value="C:T=3 icosahedral viral capsid"/>
    <property type="evidence" value="ECO:0007669"/>
    <property type="project" value="UniProtKB-KW"/>
</dbReference>
<evidence type="ECO:0000256" key="5">
    <source>
        <dbReference type="ARBA" id="ARBA00022844"/>
    </source>
</evidence>
<evidence type="ECO:0000256" key="6">
    <source>
        <dbReference type="ARBA" id="ARBA00023060"/>
    </source>
</evidence>
<dbReference type="Pfam" id="PF00729">
    <property type="entry name" value="Viral_coat"/>
    <property type="match status" value="1"/>
</dbReference>
<dbReference type="SUPFAM" id="SSF88633">
    <property type="entry name" value="Positive stranded ssRNA viruses"/>
    <property type="match status" value="1"/>
</dbReference>
<organism evidence="8 9">
    <name type="scientific">Elderberry latent virus</name>
    <dbReference type="NCBI Taxonomy" id="167018"/>
    <lineage>
        <taxon>Viruses</taxon>
        <taxon>Riboviria</taxon>
        <taxon>Orthornavirae</taxon>
        <taxon>Kitrinoviricota</taxon>
        <taxon>Tolucaviricetes</taxon>
        <taxon>Tolivirales</taxon>
        <taxon>Tombusviridae</taxon>
        <taxon>Procedovirinae</taxon>
        <taxon>Pelarspovirus</taxon>
        <taxon>Pelarspovirus sambuci</taxon>
    </lineage>
</organism>
<name>Q911J7_9TOMB</name>
<reference evidence="8" key="1">
    <citation type="book" date="1999" name="XITH INTERNATIONAL CONGRESS OF VIROLOGY" publisher="Unknown Publisher">
        <title>Characterization and genome organization of four unique viruses infecting geranium and their assignment to a new provisional genus in the Tombusviridae family (#VP64.13).</title>
        <editorList>
            <person name="Unknown A."/>
        </editorList>
        <authorList>
            <person name="Kinard G."/>
            <person name="Guaragna M.A."/>
            <person name="Jordan R."/>
        </authorList>
    </citation>
    <scope>NUCLEOTIDE SEQUENCE</scope>
    <source>
        <strain evidence="8">ELV</strain>
    </source>
</reference>
<evidence type="ECO:0000256" key="4">
    <source>
        <dbReference type="ARBA" id="ARBA00022561"/>
    </source>
</evidence>
<keyword evidence="4 8" id="KW-0167">Capsid protein</keyword>
<keyword evidence="5" id="KW-0946">Virion</keyword>
<gene>
    <name evidence="8" type="primary">p37</name>
</gene>
<dbReference type="InterPro" id="IPR000937">
    <property type="entry name" value="Capsid_prot_S-dom_vir"/>
</dbReference>
<evidence type="ECO:0000256" key="3">
    <source>
        <dbReference type="ARBA" id="ARBA00018091"/>
    </source>
</evidence>